<feature type="domain" description="Glycosyltransferase 2-like" evidence="2">
    <location>
        <begin position="15"/>
        <end position="134"/>
    </location>
</feature>
<gene>
    <name evidence="3" type="ORF">B9J77_01910</name>
</gene>
<dbReference type="SUPFAM" id="SSF53448">
    <property type="entry name" value="Nucleotide-diphospho-sugar transferases"/>
    <property type="match status" value="1"/>
</dbReference>
<name>A0A399FX89_UNCN2</name>
<dbReference type="GO" id="GO:0016740">
    <property type="term" value="F:transferase activity"/>
    <property type="evidence" value="ECO:0007669"/>
    <property type="project" value="UniProtKB-KW"/>
</dbReference>
<evidence type="ECO:0000313" key="4">
    <source>
        <dbReference type="Proteomes" id="UP000266287"/>
    </source>
</evidence>
<dbReference type="EMBL" id="NDHY01000002">
    <property type="protein sequence ID" value="RII00791.1"/>
    <property type="molecule type" value="Genomic_DNA"/>
</dbReference>
<reference evidence="3 4" key="1">
    <citation type="submission" date="2018-08" db="EMBL/GenBank/DDBJ databases">
        <title>Draft genome of candidate division NPL-UPA2 bacterium Unc8 that adapted to ultra-basic serpentinizing groundwater.</title>
        <authorList>
            <person name="Ishii S."/>
            <person name="Suzuki S."/>
            <person name="Nealson K.H."/>
        </authorList>
    </citation>
    <scope>NUCLEOTIDE SEQUENCE [LARGE SCALE GENOMIC DNA]</scope>
    <source>
        <strain evidence="3">Unc8</strain>
    </source>
</reference>
<dbReference type="CDD" id="cd04186">
    <property type="entry name" value="GT_2_like_c"/>
    <property type="match status" value="1"/>
</dbReference>
<keyword evidence="1" id="KW-1133">Transmembrane helix</keyword>
<feature type="transmembrane region" description="Helical" evidence="1">
    <location>
        <begin position="271"/>
        <end position="293"/>
    </location>
</feature>
<keyword evidence="1" id="KW-0472">Membrane</keyword>
<keyword evidence="1" id="KW-0812">Transmembrane</keyword>
<dbReference type="Gene3D" id="3.90.550.10">
    <property type="entry name" value="Spore Coat Polysaccharide Biosynthesis Protein SpsA, Chain A"/>
    <property type="match status" value="1"/>
</dbReference>
<evidence type="ECO:0000313" key="3">
    <source>
        <dbReference type="EMBL" id="RII00791.1"/>
    </source>
</evidence>
<dbReference type="Pfam" id="PF00535">
    <property type="entry name" value="Glycos_transf_2"/>
    <property type="match status" value="1"/>
</dbReference>
<dbReference type="PANTHER" id="PTHR43179:SF7">
    <property type="entry name" value="RHAMNOSYLTRANSFERASE WBBL"/>
    <property type="match status" value="1"/>
</dbReference>
<protein>
    <submittedName>
        <fullName evidence="3">Glycosyltransferase family 2 protein</fullName>
    </submittedName>
</protein>
<keyword evidence="3" id="KW-0808">Transferase</keyword>
<dbReference type="InterPro" id="IPR001173">
    <property type="entry name" value="Glyco_trans_2-like"/>
</dbReference>
<dbReference type="AlphaFoldDB" id="A0A399FX89"/>
<comment type="caution">
    <text evidence="3">The sequence shown here is derived from an EMBL/GenBank/DDBJ whole genome shotgun (WGS) entry which is preliminary data.</text>
</comment>
<dbReference type="Proteomes" id="UP000266287">
    <property type="component" value="Unassembled WGS sequence"/>
</dbReference>
<dbReference type="PANTHER" id="PTHR43179">
    <property type="entry name" value="RHAMNOSYLTRANSFERASE WBBL"/>
    <property type="match status" value="1"/>
</dbReference>
<dbReference type="InterPro" id="IPR029044">
    <property type="entry name" value="Nucleotide-diphossugar_trans"/>
</dbReference>
<accession>A0A399FX89</accession>
<evidence type="ECO:0000256" key="1">
    <source>
        <dbReference type="SAM" id="Phobius"/>
    </source>
</evidence>
<evidence type="ECO:0000259" key="2">
    <source>
        <dbReference type="Pfam" id="PF00535"/>
    </source>
</evidence>
<organism evidence="3 4">
    <name type="scientific">candidate division NPL-UPA2 bacterium Unc8</name>
    <dbReference type="NCBI Taxonomy" id="1980939"/>
    <lineage>
        <taxon>Bacteria</taxon>
    </lineage>
</organism>
<sequence>MRESVECGDLTLIISISIVNWNTKGLLRDCLKSIYENTHGIDYEIFVVDNASEDGSTKMVEKEFPKVKLIKNKENAGFAKANNQAIMRSKGRYVLLLNSDTVVLENALEKMMVFMDEHPGVGVLGPKILNPDGSLQPSCRSFPTLLTTFFEETLLNRLFPKNRIVGKYKMSYWEHNSVREIDQPMGSALMVRLKAIDEVGLLDEQFYMYYEEVDWCYRIKKRGWKIYFIPQAQVIHYGGTATNKNKSKSLVETYRSMYKFFRKHYGRLSVILLKSLVMIGLSLKMSILLVLHLTDKKSREGTRSKLKAMLAVLVRNIIL</sequence>
<proteinExistence type="predicted"/>